<evidence type="ECO:0000313" key="7">
    <source>
        <dbReference type="EMBL" id="SBW04445.1"/>
    </source>
</evidence>
<reference evidence="7" key="1">
    <citation type="submission" date="2016-04" db="EMBL/GenBank/DDBJ databases">
        <authorList>
            <person name="Evans L.H."/>
            <person name="Alamgir A."/>
            <person name="Owens N."/>
            <person name="Weber N.D."/>
            <person name="Virtaneva K."/>
            <person name="Barbian K."/>
            <person name="Babar A."/>
            <person name="Rosenke K."/>
        </authorList>
    </citation>
    <scope>NUCLEOTIDE SEQUENCE</scope>
    <source>
        <strain evidence="7">92-2</strain>
    </source>
</reference>
<dbReference type="RefSeq" id="WP_022658838.1">
    <property type="nucleotide sequence ID" value="NZ_CABUEN010000003.1"/>
</dbReference>
<keyword evidence="1" id="KW-0004">4Fe-4S</keyword>
<dbReference type="InterPro" id="IPR051460">
    <property type="entry name" value="HdrC_iron-sulfur_subunit"/>
</dbReference>
<dbReference type="InterPro" id="IPR017900">
    <property type="entry name" value="4Fe4S_Fe_S_CS"/>
</dbReference>
<evidence type="ECO:0000256" key="3">
    <source>
        <dbReference type="ARBA" id="ARBA00023002"/>
    </source>
</evidence>
<evidence type="ECO:0000256" key="5">
    <source>
        <dbReference type="ARBA" id="ARBA00023014"/>
    </source>
</evidence>
<feature type="domain" description="4Fe-4S ferredoxin-type" evidence="6">
    <location>
        <begin position="30"/>
        <end position="87"/>
    </location>
</feature>
<dbReference type="SUPFAM" id="SSF46548">
    <property type="entry name" value="alpha-helical ferredoxin"/>
    <property type="match status" value="1"/>
</dbReference>
<dbReference type="EMBL" id="FLUP01000001">
    <property type="protein sequence ID" value="SBW04445.1"/>
    <property type="molecule type" value="Genomic_DNA"/>
</dbReference>
<keyword evidence="2" id="KW-0479">Metal-binding</keyword>
<dbReference type="GO" id="GO:0016491">
    <property type="term" value="F:oxidoreductase activity"/>
    <property type="evidence" value="ECO:0007669"/>
    <property type="project" value="UniProtKB-KW"/>
</dbReference>
<accession>A0A212JYW0</accession>
<evidence type="ECO:0000259" key="6">
    <source>
        <dbReference type="Pfam" id="PF13187"/>
    </source>
</evidence>
<protein>
    <submittedName>
        <fullName evidence="7">Heterodisulfide reductase, C subunit</fullName>
    </submittedName>
</protein>
<keyword evidence="4" id="KW-0408">Iron</keyword>
<dbReference type="PROSITE" id="PS00198">
    <property type="entry name" value="4FE4S_FER_1"/>
    <property type="match status" value="1"/>
</dbReference>
<dbReference type="Pfam" id="PF13187">
    <property type="entry name" value="Fer4_9"/>
    <property type="match status" value="1"/>
</dbReference>
<dbReference type="GeneID" id="72383829"/>
<dbReference type="GO" id="GO:0051539">
    <property type="term" value="F:4 iron, 4 sulfur cluster binding"/>
    <property type="evidence" value="ECO:0007669"/>
    <property type="project" value="UniProtKB-KW"/>
</dbReference>
<keyword evidence="3" id="KW-0560">Oxidoreductase</keyword>
<dbReference type="AlphaFoldDB" id="A0A212JYW0"/>
<evidence type="ECO:0000256" key="4">
    <source>
        <dbReference type="ARBA" id="ARBA00023004"/>
    </source>
</evidence>
<name>A0A212JYW0_9BACT</name>
<dbReference type="GO" id="GO:0046872">
    <property type="term" value="F:metal ion binding"/>
    <property type="evidence" value="ECO:0007669"/>
    <property type="project" value="UniProtKB-KW"/>
</dbReference>
<keyword evidence="5" id="KW-0411">Iron-sulfur</keyword>
<dbReference type="PANTHER" id="PTHR43255:SF1">
    <property type="entry name" value="IRON-SULFUR-BINDING OXIDOREDUCTASE FADF-RELATED"/>
    <property type="match status" value="1"/>
</dbReference>
<dbReference type="PANTHER" id="PTHR43255">
    <property type="entry name" value="IRON-SULFUR-BINDING OXIDOREDUCTASE FADF-RELATED-RELATED"/>
    <property type="match status" value="1"/>
</dbReference>
<proteinExistence type="predicted"/>
<dbReference type="InterPro" id="IPR009051">
    <property type="entry name" value="Helical_ferredxn"/>
</dbReference>
<dbReference type="GO" id="GO:0005886">
    <property type="term" value="C:plasma membrane"/>
    <property type="evidence" value="ECO:0007669"/>
    <property type="project" value="TreeGrafter"/>
</dbReference>
<organism evidence="7">
    <name type="scientific">uncultured Desulfovibrio sp</name>
    <dbReference type="NCBI Taxonomy" id="167968"/>
    <lineage>
        <taxon>Bacteria</taxon>
        <taxon>Pseudomonadati</taxon>
        <taxon>Thermodesulfobacteriota</taxon>
        <taxon>Desulfovibrionia</taxon>
        <taxon>Desulfovibrionales</taxon>
        <taxon>Desulfovibrionaceae</taxon>
        <taxon>Desulfovibrio</taxon>
        <taxon>environmental samples</taxon>
    </lineage>
</organism>
<dbReference type="InterPro" id="IPR017896">
    <property type="entry name" value="4Fe4S_Fe-S-bd"/>
</dbReference>
<evidence type="ECO:0000256" key="1">
    <source>
        <dbReference type="ARBA" id="ARBA00022485"/>
    </source>
</evidence>
<evidence type="ECO:0000256" key="2">
    <source>
        <dbReference type="ARBA" id="ARBA00022723"/>
    </source>
</evidence>
<sequence length="193" mass="21603">MNEAINLNRLRDPAFTEEVDAHSGQKVSTCYQCGNCTAGCPAGFVYDMQVNQIMRAVQLGLKDAVLDSRSIWMCLSCSTCSQRCPNNIDVAGVMETLRHMARKEGRVAVPKVEKFWFSFLDTVRTFGRTHEIGTMALYMMRSLRVFTDVDLAPEALKKGKLGLKPHILPGGAGPVTRIFTRYKERAKREGVRP</sequence>
<dbReference type="Gene3D" id="1.10.1060.10">
    <property type="entry name" value="Alpha-helical ferredoxin"/>
    <property type="match status" value="1"/>
</dbReference>
<gene>
    <name evidence="7" type="ORF">KM92DES2_11926</name>
</gene>